<accession>A0ABM1FQP2</accession>
<dbReference type="RefSeq" id="XP_015060301.1">
    <property type="nucleotide sequence ID" value="XM_015204815.1"/>
</dbReference>
<organism evidence="2 3">
    <name type="scientific">Solanum pennellii</name>
    <name type="common">Tomato</name>
    <name type="synonym">Lycopersicon pennellii</name>
    <dbReference type="NCBI Taxonomy" id="28526"/>
    <lineage>
        <taxon>Eukaryota</taxon>
        <taxon>Viridiplantae</taxon>
        <taxon>Streptophyta</taxon>
        <taxon>Embryophyta</taxon>
        <taxon>Tracheophyta</taxon>
        <taxon>Spermatophyta</taxon>
        <taxon>Magnoliopsida</taxon>
        <taxon>eudicotyledons</taxon>
        <taxon>Gunneridae</taxon>
        <taxon>Pentapetalae</taxon>
        <taxon>asterids</taxon>
        <taxon>lamiids</taxon>
        <taxon>Solanales</taxon>
        <taxon>Solanaceae</taxon>
        <taxon>Solanoideae</taxon>
        <taxon>Solaneae</taxon>
        <taxon>Solanum</taxon>
        <taxon>Solanum subgen. Lycopersicon</taxon>
    </lineage>
</organism>
<name>A0ABM1FQP2_SOLPN</name>
<reference evidence="2" key="1">
    <citation type="journal article" date="2014" name="Nat. Genet.">
        <title>The genome of the stress-tolerant wild tomato species Solanum pennellii.</title>
        <authorList>
            <person name="Bolger A."/>
            <person name="Scossa F."/>
            <person name="Bolger M.E."/>
            <person name="Lanz C."/>
            <person name="Maumus F."/>
            <person name="Tohge T."/>
            <person name="Quesneville H."/>
            <person name="Alseekh S."/>
            <person name="Sorensen I."/>
            <person name="Lichtenstein G."/>
            <person name="Fich E.A."/>
            <person name="Conte M."/>
            <person name="Keller H."/>
            <person name="Schneeberger K."/>
            <person name="Schwacke R."/>
            <person name="Ofner I."/>
            <person name="Vrebalov J."/>
            <person name="Xu Y."/>
            <person name="Osorio S."/>
            <person name="Aflitos S.A."/>
            <person name="Schijlen E."/>
            <person name="Jimenez-Gomez J.M."/>
            <person name="Ryngajllo M."/>
            <person name="Kimura S."/>
            <person name="Kumar R."/>
            <person name="Koenig D."/>
            <person name="Headland L.R."/>
            <person name="Maloof J.N."/>
            <person name="Sinha N."/>
            <person name="van Ham R.C."/>
            <person name="Lankhorst R.K."/>
            <person name="Mao L."/>
            <person name="Vogel A."/>
            <person name="Arsova B."/>
            <person name="Panstruga R."/>
            <person name="Fei Z."/>
            <person name="Rose J.K."/>
            <person name="Zamir D."/>
            <person name="Carrari F."/>
            <person name="Giovannoni J.J."/>
            <person name="Weigel D."/>
            <person name="Usadel B."/>
            <person name="Fernie A.R."/>
        </authorList>
    </citation>
    <scope>NUCLEOTIDE SEQUENCE [LARGE SCALE GENOMIC DNA]</scope>
    <source>
        <strain evidence="2">cv. LA0716</strain>
    </source>
</reference>
<keyword evidence="2" id="KW-1185">Reference proteome</keyword>
<gene>
    <name evidence="3" type="primary">LOC107006203</name>
</gene>
<reference evidence="3" key="2">
    <citation type="submission" date="2025-08" db="UniProtKB">
        <authorList>
            <consortium name="RefSeq"/>
        </authorList>
    </citation>
    <scope>IDENTIFICATION</scope>
</reference>
<evidence type="ECO:0000313" key="2">
    <source>
        <dbReference type="Proteomes" id="UP000694930"/>
    </source>
</evidence>
<sequence length="252" mass="27388">MEAARRASLAEAEAHQIRASQIAAGASSSRTIETAGGPTDGAVAAEDITEGQVTSVGFREAIQMLSQVVTNQVEKQRRARQEGANTSRIQVFLRMNSPSFTGSSITEDPGNIMEELKKWKEGRGEDAPHPSWACFEKAFLGRFIIREMKEAKVHELLILKQDSLSVQEYVLKITQQSLYALKCLHGQSSSFKCGHEGNYMKECPKNKYGGGNPGNRAQTSSIAPPDRAEPRGATSVTGGGANHLYAITSFQE</sequence>
<protein>
    <submittedName>
        <fullName evidence="3">Uncharacterized protein LOC107006203</fullName>
    </submittedName>
</protein>
<evidence type="ECO:0000313" key="3">
    <source>
        <dbReference type="RefSeq" id="XP_015060301.1"/>
    </source>
</evidence>
<dbReference type="Proteomes" id="UP000694930">
    <property type="component" value="Chromosome 12"/>
</dbReference>
<feature type="region of interest" description="Disordered" evidence="1">
    <location>
        <begin position="21"/>
        <end position="41"/>
    </location>
</feature>
<dbReference type="GeneID" id="107006203"/>
<evidence type="ECO:0000256" key="1">
    <source>
        <dbReference type="SAM" id="MobiDB-lite"/>
    </source>
</evidence>
<proteinExistence type="predicted"/>
<feature type="region of interest" description="Disordered" evidence="1">
    <location>
        <begin position="207"/>
        <end position="240"/>
    </location>
</feature>